<proteinExistence type="predicted"/>
<evidence type="ECO:0000313" key="10">
    <source>
        <dbReference type="EMBL" id="ORZ02297.1"/>
    </source>
</evidence>
<protein>
    <recommendedName>
        <fullName evidence="12">SMAD/FHA domain-containing protein</fullName>
    </recommendedName>
</protein>
<reference evidence="10 11" key="1">
    <citation type="submission" date="2016-07" db="EMBL/GenBank/DDBJ databases">
        <title>Pervasive Adenine N6-methylation of Active Genes in Fungi.</title>
        <authorList>
            <consortium name="DOE Joint Genome Institute"/>
            <person name="Mondo S.J."/>
            <person name="Dannebaum R.O."/>
            <person name="Kuo R.C."/>
            <person name="Labutti K."/>
            <person name="Haridas S."/>
            <person name="Kuo A."/>
            <person name="Salamov A."/>
            <person name="Ahrendt S.R."/>
            <person name="Lipzen A."/>
            <person name="Sullivan W."/>
            <person name="Andreopoulos W.B."/>
            <person name="Clum A."/>
            <person name="Lindquist E."/>
            <person name="Daum C."/>
            <person name="Ramamoorthy G.K."/>
            <person name="Gryganskyi A."/>
            <person name="Culley D."/>
            <person name="Magnuson J.K."/>
            <person name="James T.Y."/>
            <person name="O'Malley M.A."/>
            <person name="Stajich J.E."/>
            <person name="Spatafora J.W."/>
            <person name="Visel A."/>
            <person name="Grigoriev I.V."/>
        </authorList>
    </citation>
    <scope>NUCLEOTIDE SEQUENCE [LARGE SCALE GENOMIC DNA]</scope>
    <source>
        <strain evidence="10 11">NRRL 2496</strain>
    </source>
</reference>
<dbReference type="Proteomes" id="UP000242180">
    <property type="component" value="Unassembled WGS sequence"/>
</dbReference>
<evidence type="ECO:0000259" key="8">
    <source>
        <dbReference type="PROSITE" id="PS50006"/>
    </source>
</evidence>
<comment type="caution">
    <text evidence="10">The sequence shown here is derived from an EMBL/GenBank/DDBJ whole genome shotgun (WGS) entry which is preliminary data.</text>
</comment>
<dbReference type="EMBL" id="MCGN01000001">
    <property type="protein sequence ID" value="ORZ02297.1"/>
    <property type="molecule type" value="Genomic_DNA"/>
</dbReference>
<evidence type="ECO:0000256" key="6">
    <source>
        <dbReference type="PROSITE-ProRule" id="PRU00175"/>
    </source>
</evidence>
<dbReference type="GO" id="GO:0061630">
    <property type="term" value="F:ubiquitin protein ligase activity"/>
    <property type="evidence" value="ECO:0007669"/>
    <property type="project" value="TreeGrafter"/>
</dbReference>
<dbReference type="InterPro" id="IPR013083">
    <property type="entry name" value="Znf_RING/FYVE/PHD"/>
</dbReference>
<dbReference type="GO" id="GO:0005829">
    <property type="term" value="C:cytosol"/>
    <property type="evidence" value="ECO:0007669"/>
    <property type="project" value="TreeGrafter"/>
</dbReference>
<feature type="domain" description="RING-type" evidence="9">
    <location>
        <begin position="173"/>
        <end position="217"/>
    </location>
</feature>
<dbReference type="PROSITE" id="PS50089">
    <property type="entry name" value="ZF_RING_2"/>
    <property type="match status" value="1"/>
</dbReference>
<accession>A0A1X2HRU0</accession>
<feature type="compositionally biased region" description="Polar residues" evidence="7">
    <location>
        <begin position="314"/>
        <end position="326"/>
    </location>
</feature>
<feature type="domain" description="FHA" evidence="8">
    <location>
        <begin position="1"/>
        <end position="46"/>
    </location>
</feature>
<feature type="region of interest" description="Disordered" evidence="7">
    <location>
        <begin position="120"/>
        <end position="163"/>
    </location>
</feature>
<dbReference type="Pfam" id="PF00498">
    <property type="entry name" value="FHA"/>
    <property type="match status" value="1"/>
</dbReference>
<feature type="compositionally biased region" description="Polar residues" evidence="7">
    <location>
        <begin position="134"/>
        <end position="143"/>
    </location>
</feature>
<dbReference type="PANTHER" id="PTHR15067:SF7">
    <property type="entry name" value="E3 UBIQUITIN-PROTEIN LIGASE DMA1-RELATED"/>
    <property type="match status" value="1"/>
</dbReference>
<dbReference type="OrthoDB" id="687730at2759"/>
<dbReference type="SMART" id="SM00184">
    <property type="entry name" value="RING"/>
    <property type="match status" value="1"/>
</dbReference>
<feature type="compositionally biased region" description="Polar residues" evidence="7">
    <location>
        <begin position="153"/>
        <end position="163"/>
    </location>
</feature>
<dbReference type="FunCoup" id="A0A1X2HRU0">
    <property type="interactions" value="15"/>
</dbReference>
<keyword evidence="2" id="KW-0479">Metal-binding</keyword>
<evidence type="ECO:0000313" key="11">
    <source>
        <dbReference type="Proteomes" id="UP000242180"/>
    </source>
</evidence>
<dbReference type="SUPFAM" id="SSF57850">
    <property type="entry name" value="RING/U-box"/>
    <property type="match status" value="1"/>
</dbReference>
<sequence length="344" mass="37331">MPNRLSFKSKVVSRSHAEIWVQPETNKIYVRDVGSSSGTFVNRARLSPANLQSAPQEVKDGDVIQLGVDYQGGIEPMYRAVRMRLEVNRDTHVSHLFNRAAFTQLRHHLLATVAPNLNTGSDTSDFSEEDENPKSSPHASSLPENVKVRETSTKTTARNSPSAPVQHAEIQECCICLYAIAPLQALFIAPCSHIFHFKCLRPLLFQNYPGFCCPICRTYNDLEASVALEVSDVMESLGIKTSEDEEEEKVEGRQEAAPATAASGAAGPGAGAEAEAAPAGIAKRGEPQQPAIREEEEPSSHPASRRASRHLPLPNTTENLLSTTLVASPPTFEEMMTASSGSPT</sequence>
<keyword evidence="3 6" id="KW-0863">Zinc-finger</keyword>
<evidence type="ECO:0000256" key="2">
    <source>
        <dbReference type="ARBA" id="ARBA00022723"/>
    </source>
</evidence>
<evidence type="ECO:0000256" key="3">
    <source>
        <dbReference type="ARBA" id="ARBA00022771"/>
    </source>
</evidence>
<dbReference type="GO" id="GO:0016567">
    <property type="term" value="P:protein ubiquitination"/>
    <property type="evidence" value="ECO:0007669"/>
    <property type="project" value="TreeGrafter"/>
</dbReference>
<dbReference type="STRING" id="13706.A0A1X2HRU0"/>
<dbReference type="GO" id="GO:0008270">
    <property type="term" value="F:zinc ion binding"/>
    <property type="evidence" value="ECO:0007669"/>
    <property type="project" value="UniProtKB-KW"/>
</dbReference>
<evidence type="ECO:0000256" key="4">
    <source>
        <dbReference type="ARBA" id="ARBA00022786"/>
    </source>
</evidence>
<dbReference type="Gene3D" id="2.60.200.20">
    <property type="match status" value="1"/>
</dbReference>
<dbReference type="Pfam" id="PF17123">
    <property type="entry name" value="zf-RING_11"/>
    <property type="match status" value="1"/>
</dbReference>
<dbReference type="Gene3D" id="3.30.40.10">
    <property type="entry name" value="Zinc/RING finger domain, C3HC4 (zinc finger)"/>
    <property type="match status" value="1"/>
</dbReference>
<gene>
    <name evidence="10" type="ORF">BCR43DRAFT_481325</name>
</gene>
<keyword evidence="11" id="KW-1185">Reference proteome</keyword>
<keyword evidence="4" id="KW-0833">Ubl conjugation pathway</keyword>
<dbReference type="SUPFAM" id="SSF49879">
    <property type="entry name" value="SMAD/FHA domain"/>
    <property type="match status" value="1"/>
</dbReference>
<name>A0A1X2HRU0_SYNRA</name>
<dbReference type="GO" id="GO:0006511">
    <property type="term" value="P:ubiquitin-dependent protein catabolic process"/>
    <property type="evidence" value="ECO:0007669"/>
    <property type="project" value="TreeGrafter"/>
</dbReference>
<dbReference type="GO" id="GO:0000151">
    <property type="term" value="C:ubiquitin ligase complex"/>
    <property type="evidence" value="ECO:0007669"/>
    <property type="project" value="TreeGrafter"/>
</dbReference>
<dbReference type="InParanoid" id="A0A1X2HRU0"/>
<dbReference type="GO" id="GO:0032153">
    <property type="term" value="C:cell division site"/>
    <property type="evidence" value="ECO:0007669"/>
    <property type="project" value="TreeGrafter"/>
</dbReference>
<dbReference type="InterPro" id="IPR000253">
    <property type="entry name" value="FHA_dom"/>
</dbReference>
<evidence type="ECO:0000259" key="9">
    <source>
        <dbReference type="PROSITE" id="PS50089"/>
    </source>
</evidence>
<keyword evidence="1" id="KW-0808">Transferase</keyword>
<evidence type="ECO:0008006" key="12">
    <source>
        <dbReference type="Google" id="ProtNLM"/>
    </source>
</evidence>
<dbReference type="AlphaFoldDB" id="A0A1X2HRU0"/>
<feature type="compositionally biased region" description="Low complexity" evidence="7">
    <location>
        <begin position="255"/>
        <end position="282"/>
    </location>
</feature>
<dbReference type="PROSITE" id="PS50006">
    <property type="entry name" value="FHA_DOMAIN"/>
    <property type="match status" value="1"/>
</dbReference>
<evidence type="ECO:0000256" key="1">
    <source>
        <dbReference type="ARBA" id="ARBA00022679"/>
    </source>
</evidence>
<organism evidence="10 11">
    <name type="scientific">Syncephalastrum racemosum</name>
    <name type="common">Filamentous fungus</name>
    <dbReference type="NCBI Taxonomy" id="13706"/>
    <lineage>
        <taxon>Eukaryota</taxon>
        <taxon>Fungi</taxon>
        <taxon>Fungi incertae sedis</taxon>
        <taxon>Mucoromycota</taxon>
        <taxon>Mucoromycotina</taxon>
        <taxon>Mucoromycetes</taxon>
        <taxon>Mucorales</taxon>
        <taxon>Syncephalastraceae</taxon>
        <taxon>Syncephalastrum</taxon>
    </lineage>
</organism>
<evidence type="ECO:0000256" key="7">
    <source>
        <dbReference type="SAM" id="MobiDB-lite"/>
    </source>
</evidence>
<feature type="region of interest" description="Disordered" evidence="7">
    <location>
        <begin position="239"/>
        <end position="344"/>
    </location>
</feature>
<dbReference type="PANTHER" id="PTHR15067">
    <property type="entry name" value="E3 UBIQUITIN-PROTEIN LIGASE RNF8"/>
    <property type="match status" value="1"/>
</dbReference>
<dbReference type="InterPro" id="IPR008984">
    <property type="entry name" value="SMAD_FHA_dom_sf"/>
</dbReference>
<evidence type="ECO:0000256" key="5">
    <source>
        <dbReference type="ARBA" id="ARBA00022833"/>
    </source>
</evidence>
<dbReference type="InterPro" id="IPR001841">
    <property type="entry name" value="Znf_RING"/>
</dbReference>
<keyword evidence="5" id="KW-0862">Zinc</keyword>